<dbReference type="EMBL" id="DVJP01000049">
    <property type="protein sequence ID" value="HIS76605.1"/>
    <property type="molecule type" value="Genomic_DNA"/>
</dbReference>
<dbReference type="InterPro" id="IPR043129">
    <property type="entry name" value="ATPase_NBD"/>
</dbReference>
<evidence type="ECO:0000313" key="1">
    <source>
        <dbReference type="EMBL" id="HIS76605.1"/>
    </source>
</evidence>
<accession>A0A9D1FNU2</accession>
<organism evidence="1 2">
    <name type="scientific">Candidatus Merdivicinus excrementipullorum</name>
    <dbReference type="NCBI Taxonomy" id="2840867"/>
    <lineage>
        <taxon>Bacteria</taxon>
        <taxon>Bacillati</taxon>
        <taxon>Bacillota</taxon>
        <taxon>Clostridia</taxon>
        <taxon>Eubacteriales</taxon>
        <taxon>Oscillospiraceae</taxon>
        <taxon>Oscillospiraceae incertae sedis</taxon>
        <taxon>Candidatus Merdivicinus</taxon>
    </lineage>
</organism>
<dbReference type="Proteomes" id="UP000824002">
    <property type="component" value="Unassembled WGS sequence"/>
</dbReference>
<reference evidence="1" key="1">
    <citation type="submission" date="2020-10" db="EMBL/GenBank/DDBJ databases">
        <authorList>
            <person name="Gilroy R."/>
        </authorList>
    </citation>
    <scope>NUCLEOTIDE SEQUENCE</scope>
    <source>
        <strain evidence="1">CHK199-13235</strain>
    </source>
</reference>
<comment type="caution">
    <text evidence="1">The sequence shown here is derived from an EMBL/GenBank/DDBJ whole genome shotgun (WGS) entry which is preliminary data.</text>
</comment>
<dbReference type="Gene3D" id="3.30.420.40">
    <property type="match status" value="2"/>
</dbReference>
<dbReference type="AlphaFoldDB" id="A0A9D1FNU2"/>
<reference evidence="1" key="2">
    <citation type="journal article" date="2021" name="PeerJ">
        <title>Extensive microbial diversity within the chicken gut microbiome revealed by metagenomics and culture.</title>
        <authorList>
            <person name="Gilroy R."/>
            <person name="Ravi A."/>
            <person name="Getino M."/>
            <person name="Pursley I."/>
            <person name="Horton D.L."/>
            <person name="Alikhan N.F."/>
            <person name="Baker D."/>
            <person name="Gharbi K."/>
            <person name="Hall N."/>
            <person name="Watson M."/>
            <person name="Adriaenssens E.M."/>
            <person name="Foster-Nyarko E."/>
            <person name="Jarju S."/>
            <person name="Secka A."/>
            <person name="Antonio M."/>
            <person name="Oren A."/>
            <person name="Chaudhuri R.R."/>
            <person name="La Ragione R."/>
            <person name="Hildebrand F."/>
            <person name="Pallen M.J."/>
        </authorList>
    </citation>
    <scope>NUCLEOTIDE SEQUENCE</scope>
    <source>
        <strain evidence="1">CHK199-13235</strain>
    </source>
</reference>
<dbReference type="SUPFAM" id="SSF53067">
    <property type="entry name" value="Actin-like ATPase domain"/>
    <property type="match status" value="2"/>
</dbReference>
<evidence type="ECO:0000313" key="2">
    <source>
        <dbReference type="Proteomes" id="UP000824002"/>
    </source>
</evidence>
<name>A0A9D1FNU2_9FIRM</name>
<gene>
    <name evidence="1" type="ORF">IAB51_07320</name>
</gene>
<proteinExistence type="predicted"/>
<sequence length="593" mass="65713">MKYLGFGVDGGSTYCSVSSLGDDGQLRPFVAQGMSSPYLPSIVSKKVRRGSGVYEFAFNAKTAAAAPNCRSWTGWKLLLAEPREEILAERGYTEPDTPTEICRRYYDYVFSAVTRNFEIPELEEVAIGVPESWLRRESTYDARTQLLEICKSIPKVGRVRLVSEPVAACAYFVHKYRQMAGRPFHGHCFVFDAGGGTLDLTVCEADENGARSRIRGVFRTGVGENVDRSLGASGIAYMEEVVLLALEGLTGRGAEEIVRGPKFQSYVRAVETALLGDSGENLESLAKEQGRECTSISENLRALREIYALGGMEEIGETAFSIDFYGLDGEEPEDDALDISYGLLMKAYNRRIAPVVGRELAAVRAFLNDPANGIRWQAADAARQEKSGEGLFRVILCGGFSNFPLVEAQVKEELGWQEGFDPCFDQQFDQAERAMAVSYGLTLAANHIIEVIQTSPFSLGFVLNDGEKAYVIRKDDVVREGQPCYLPYPCTGNKITEIVFNLTDDPAFEQKVYIAKALEEQFTIGVDTMFQIGFSLDESLLLSLHIVPVRPELDDSVFPPKYRFLEAGNHEMRRLGMLRDLYDGLAVLKPKGE</sequence>
<protein>
    <submittedName>
        <fullName evidence="1">Uncharacterized protein</fullName>
    </submittedName>
</protein>